<dbReference type="Pfam" id="PF13173">
    <property type="entry name" value="AAA_14"/>
    <property type="match status" value="1"/>
</dbReference>
<evidence type="ECO:0000313" key="3">
    <source>
        <dbReference type="EMBL" id="RDC43946.1"/>
    </source>
</evidence>
<dbReference type="InterPro" id="IPR025420">
    <property type="entry name" value="DUF4143"/>
</dbReference>
<comment type="caution">
    <text evidence="3">The sequence shown here is derived from an EMBL/GenBank/DDBJ whole genome shotgun (WGS) entry which is preliminary data.</text>
</comment>
<reference evidence="3 4" key="1">
    <citation type="journal article" date="2018" name="Elife">
        <title>Discovery and characterization of a prevalent human gut bacterial enzyme sufficient for the inactivation of a family of plant toxins.</title>
        <authorList>
            <person name="Koppel N."/>
            <person name="Bisanz J.E."/>
            <person name="Pandelia M.E."/>
            <person name="Turnbaugh P.J."/>
            <person name="Balskus E.P."/>
        </authorList>
    </citation>
    <scope>NUCLEOTIDE SEQUENCE [LARGE SCALE GENOMIC DNA]</scope>
    <source>
        <strain evidence="3 4">OB21 GAM 11</strain>
    </source>
</reference>
<evidence type="ECO:0000259" key="1">
    <source>
        <dbReference type="Pfam" id="PF13173"/>
    </source>
</evidence>
<dbReference type="Gene3D" id="3.40.50.300">
    <property type="entry name" value="P-loop containing nucleotide triphosphate hydrolases"/>
    <property type="match status" value="1"/>
</dbReference>
<dbReference type="PANTHER" id="PTHR33295:SF7">
    <property type="entry name" value="ATPASE"/>
    <property type="match status" value="1"/>
</dbReference>
<dbReference type="RefSeq" id="WP_114549131.1">
    <property type="nucleotide sequence ID" value="NZ_PPUT01000016.1"/>
</dbReference>
<evidence type="ECO:0000259" key="2">
    <source>
        <dbReference type="Pfam" id="PF13635"/>
    </source>
</evidence>
<dbReference type="AlphaFoldDB" id="A0A369NXX5"/>
<dbReference type="InterPro" id="IPR027417">
    <property type="entry name" value="P-loop_NTPase"/>
</dbReference>
<evidence type="ECO:0000313" key="4">
    <source>
        <dbReference type="Proteomes" id="UP000253805"/>
    </source>
</evidence>
<dbReference type="Pfam" id="PF13635">
    <property type="entry name" value="DUF4143"/>
    <property type="match status" value="1"/>
</dbReference>
<dbReference type="PANTHER" id="PTHR33295">
    <property type="entry name" value="ATPASE"/>
    <property type="match status" value="1"/>
</dbReference>
<feature type="domain" description="DUF4143" evidence="2">
    <location>
        <begin position="226"/>
        <end position="383"/>
    </location>
</feature>
<proteinExistence type="predicted"/>
<name>A0A369NXX5_9ACTN</name>
<organism evidence="3 4">
    <name type="scientific">Adlercreutzia equolifaciens subsp. celatus</name>
    <dbReference type="NCBI Taxonomy" id="394340"/>
    <lineage>
        <taxon>Bacteria</taxon>
        <taxon>Bacillati</taxon>
        <taxon>Actinomycetota</taxon>
        <taxon>Coriobacteriia</taxon>
        <taxon>Eggerthellales</taxon>
        <taxon>Eggerthellaceae</taxon>
        <taxon>Adlercreutzia</taxon>
    </lineage>
</organism>
<accession>A0A369NXX5</accession>
<protein>
    <submittedName>
        <fullName evidence="3">ATPase</fullName>
    </submittedName>
</protein>
<dbReference type="InterPro" id="IPR041682">
    <property type="entry name" value="AAA_14"/>
</dbReference>
<sequence>MLKRAAYERLVSWKKDPHHRALLVDGARQVGKTYLVRAFAQRHYGTTIEINFVESPEAKAVFAGNLDADTLIPQLSAFSGTALTPGDTLIFLDEIQECPRARTAIKFLVEDGRFDYIESGSLLGVTYENVPSLPVGYESELTLYPLSFEEFCWALGENETALEMARACFKEEAAVPAVIHQKLMELFKYYLIVGGMPAAVARFAQTRDIAQVQSVQKDILKLYRADIVKYARNKAHVGAIFDAIPAELSKKNKRFKLSDLAKSARSERYESDFIWLADAGVAIPCYNVTELVAPLRLNRQHSVFKLFLCDTGLLVAMLGDGVPFKVLQGELDINWGAILENAFAQMLTANGFDALYYEKAKHGEIDFVVQKSGKVVPIEAKSGRIFRAHVALDNVLRVKEWGLDFAYVFCRENTTVEVEIPEGRDIQCAIAYMPWYMLAFLKPDTLPDSFVVELP</sequence>
<dbReference type="Proteomes" id="UP000253805">
    <property type="component" value="Unassembled WGS sequence"/>
</dbReference>
<feature type="domain" description="AAA" evidence="1">
    <location>
        <begin position="19"/>
        <end position="152"/>
    </location>
</feature>
<dbReference type="EMBL" id="PPUT01000016">
    <property type="protein sequence ID" value="RDC43946.1"/>
    <property type="molecule type" value="Genomic_DNA"/>
</dbReference>
<gene>
    <name evidence="3" type="ORF">C1850_06930</name>
</gene>
<dbReference type="SUPFAM" id="SSF52540">
    <property type="entry name" value="P-loop containing nucleoside triphosphate hydrolases"/>
    <property type="match status" value="1"/>
</dbReference>